<feature type="region of interest" description="Disordered" evidence="1">
    <location>
        <begin position="1"/>
        <end position="69"/>
    </location>
</feature>
<feature type="region of interest" description="Disordered" evidence="1">
    <location>
        <begin position="213"/>
        <end position="260"/>
    </location>
</feature>
<dbReference type="AlphaFoldDB" id="A0A0L0P7B0"/>
<feature type="compositionally biased region" description="Basic and acidic residues" evidence="1">
    <location>
        <begin position="45"/>
        <end position="57"/>
    </location>
</feature>
<feature type="compositionally biased region" description="Polar residues" evidence="1">
    <location>
        <begin position="215"/>
        <end position="224"/>
    </location>
</feature>
<sequence>MNQDVRWKTPPSKPLLITQRSVTRSSSVRSKGINFNTVSPTPGAERVRNRGHSEPKTHKSPNQDAPQVPRNTVSFELELSSLIDRPLPLNQELRSLSLDDQLRLLALKEMAVVAINDSINNLKQKLSSTQDDLQQLRNVIQRSLYKELHLQRQTRKRNLGGANNTSHTPARDSFKTLQEQNNEGNSTIWANLTKPINFLQQLDSMIQNEMEKSLGGTTEQQLHKGQQHNGRKMLPHQKPHLHEEKEDDHSSEKLPVNFDRYLPPSHDSKYKTSEDMFQAVSSSLWSFVSEVKSNMMSTLAETQDAPPNHDVIDDDDEFMISLTEDRDDSEDDLDKVDLSIYSSMRQSKKTG</sequence>
<dbReference type="VEuPathDB" id="FungiDB:CJJ07_001364"/>
<dbReference type="VEuPathDB" id="FungiDB:B9J08_002204"/>
<dbReference type="Proteomes" id="UP000037122">
    <property type="component" value="Unassembled WGS sequence"/>
</dbReference>
<accession>A0A0L0P7B0</accession>
<reference evidence="3" key="1">
    <citation type="journal article" date="2015" name="BMC Genomics">
        <title>Draft genome of a commonly misdiagnosed multidrug resistant pathogen Candida auris.</title>
        <authorList>
            <person name="Chatterjee S."/>
            <person name="Alampalli S.V."/>
            <person name="Nageshan R.K."/>
            <person name="Chettiar S.T."/>
            <person name="Joshi S."/>
            <person name="Tatu U.S."/>
        </authorList>
    </citation>
    <scope>NUCLEOTIDE SEQUENCE [LARGE SCALE GENOMIC DNA]</scope>
    <source>
        <strain evidence="3">6684</strain>
    </source>
</reference>
<feature type="region of interest" description="Disordered" evidence="1">
    <location>
        <begin position="154"/>
        <end position="173"/>
    </location>
</feature>
<feature type="compositionally biased region" description="Polar residues" evidence="1">
    <location>
        <begin position="60"/>
        <end position="69"/>
    </location>
</feature>
<feature type="compositionally biased region" description="Low complexity" evidence="1">
    <location>
        <begin position="20"/>
        <end position="30"/>
    </location>
</feature>
<keyword evidence="2" id="KW-0413">Isomerase</keyword>
<proteinExistence type="predicted"/>
<comment type="caution">
    <text evidence="2">The sequence shown here is derived from an EMBL/GenBank/DDBJ whole genome shotgun (WGS) entry which is preliminary data.</text>
</comment>
<evidence type="ECO:0000313" key="2">
    <source>
        <dbReference type="EMBL" id="KNE02253.1"/>
    </source>
</evidence>
<organism evidence="2 3">
    <name type="scientific">Candidozyma auris</name>
    <name type="common">Yeast</name>
    <name type="synonym">Candida auris</name>
    <dbReference type="NCBI Taxonomy" id="498019"/>
    <lineage>
        <taxon>Eukaryota</taxon>
        <taxon>Fungi</taxon>
        <taxon>Dikarya</taxon>
        <taxon>Ascomycota</taxon>
        <taxon>Saccharomycotina</taxon>
        <taxon>Pichiomycetes</taxon>
        <taxon>Metschnikowiaceae</taxon>
        <taxon>Candidozyma</taxon>
    </lineage>
</organism>
<dbReference type="VEuPathDB" id="FungiDB:CJJ09_003288"/>
<feature type="compositionally biased region" description="Basic residues" evidence="1">
    <location>
        <begin position="225"/>
        <end position="239"/>
    </location>
</feature>
<dbReference type="VEuPathDB" id="FungiDB:QG37_00503"/>
<name>A0A0L0P7B0_CANAR</name>
<gene>
    <name evidence="2" type="ORF">QG37_00503</name>
</gene>
<feature type="compositionally biased region" description="Basic and acidic residues" evidence="1">
    <location>
        <begin position="240"/>
        <end position="252"/>
    </location>
</feature>
<dbReference type="VEuPathDB" id="FungiDB:CJI96_0002877"/>
<dbReference type="EMBL" id="LGST01000004">
    <property type="protein sequence ID" value="KNE02253.1"/>
    <property type="molecule type" value="Genomic_DNA"/>
</dbReference>
<evidence type="ECO:0000313" key="3">
    <source>
        <dbReference type="Proteomes" id="UP000037122"/>
    </source>
</evidence>
<dbReference type="VEuPathDB" id="FungiDB:CJI97_001578"/>
<protein>
    <submittedName>
        <fullName evidence="2">Topoisomerase i damage affected protein 11</fullName>
    </submittedName>
</protein>
<evidence type="ECO:0000256" key="1">
    <source>
        <dbReference type="SAM" id="MobiDB-lite"/>
    </source>
</evidence>
<dbReference type="GO" id="GO:0016853">
    <property type="term" value="F:isomerase activity"/>
    <property type="evidence" value="ECO:0007669"/>
    <property type="project" value="UniProtKB-KW"/>
</dbReference>